<gene>
    <name evidence="1" type="ORF">SAMN02745725_01554</name>
</gene>
<name>A0A1M6FT93_PSEXY</name>
<dbReference type="InterPro" id="IPR006439">
    <property type="entry name" value="HAD-SF_hydro_IA"/>
</dbReference>
<dbReference type="AlphaFoldDB" id="A0A1M6FT93"/>
<accession>A0A1M6FT93</accession>
<dbReference type="InterPro" id="IPR023214">
    <property type="entry name" value="HAD_sf"/>
</dbReference>
<sequence>MSCDIGVKKPDRKIYEICVEKLGVQPGECLYVGDGGSHELEAAQDCGMIPLQATWYLKDGVDQPCGKMEQFNQATNPMDILGGI</sequence>
<evidence type="ECO:0000313" key="2">
    <source>
        <dbReference type="Proteomes" id="UP000184185"/>
    </source>
</evidence>
<dbReference type="InterPro" id="IPR036412">
    <property type="entry name" value="HAD-like_sf"/>
</dbReference>
<reference evidence="1 2" key="1">
    <citation type="submission" date="2016-11" db="EMBL/GenBank/DDBJ databases">
        <authorList>
            <person name="Jaros S."/>
            <person name="Januszkiewicz K."/>
            <person name="Wedrychowicz H."/>
        </authorList>
    </citation>
    <scope>NUCLEOTIDE SEQUENCE [LARGE SCALE GENOMIC DNA]</scope>
    <source>
        <strain evidence="1 2">DSM 14809</strain>
    </source>
</reference>
<keyword evidence="2" id="KW-1185">Reference proteome</keyword>
<dbReference type="RefSeq" id="WP_072915502.1">
    <property type="nucleotide sequence ID" value="NZ_FQYQ01000008.1"/>
</dbReference>
<dbReference type="SUPFAM" id="SSF56784">
    <property type="entry name" value="HAD-like"/>
    <property type="match status" value="1"/>
</dbReference>
<proteinExistence type="predicted"/>
<dbReference type="OrthoDB" id="264363at2"/>
<dbReference type="Gene3D" id="3.40.50.1000">
    <property type="entry name" value="HAD superfamily/HAD-like"/>
    <property type="match status" value="1"/>
</dbReference>
<evidence type="ECO:0000313" key="1">
    <source>
        <dbReference type="EMBL" id="SHJ00849.1"/>
    </source>
</evidence>
<dbReference type="EMBL" id="FQYQ01000008">
    <property type="protein sequence ID" value="SHJ00849.1"/>
    <property type="molecule type" value="Genomic_DNA"/>
</dbReference>
<dbReference type="NCBIfam" id="TIGR01549">
    <property type="entry name" value="HAD-SF-IA-v1"/>
    <property type="match status" value="1"/>
</dbReference>
<organism evidence="1 2">
    <name type="scientific">Pseudobutyrivibrio xylanivorans DSM 14809</name>
    <dbReference type="NCBI Taxonomy" id="1123012"/>
    <lineage>
        <taxon>Bacteria</taxon>
        <taxon>Bacillati</taxon>
        <taxon>Bacillota</taxon>
        <taxon>Clostridia</taxon>
        <taxon>Lachnospirales</taxon>
        <taxon>Lachnospiraceae</taxon>
        <taxon>Pseudobutyrivibrio</taxon>
    </lineage>
</organism>
<dbReference type="Pfam" id="PF00702">
    <property type="entry name" value="Hydrolase"/>
    <property type="match status" value="1"/>
</dbReference>
<protein>
    <submittedName>
        <fullName evidence="1">Haloacid dehalogenase superfamily, subfamily IA, variant 3 with third motif having DD or ED/haloacid dehalogenase superfamily, subfamily IA, variant 1 with third motif having Dx(3-4)D or Dx(3-4)E</fullName>
    </submittedName>
</protein>
<dbReference type="Proteomes" id="UP000184185">
    <property type="component" value="Unassembled WGS sequence"/>
</dbReference>